<name>A0A183GM34_HELPZ</name>
<organism evidence="3 4">
    <name type="scientific">Heligmosomoides polygyrus</name>
    <name type="common">Parasitic roundworm</name>
    <dbReference type="NCBI Taxonomy" id="6339"/>
    <lineage>
        <taxon>Eukaryota</taxon>
        <taxon>Metazoa</taxon>
        <taxon>Ecdysozoa</taxon>
        <taxon>Nematoda</taxon>
        <taxon>Chromadorea</taxon>
        <taxon>Rhabditida</taxon>
        <taxon>Rhabditina</taxon>
        <taxon>Rhabditomorpha</taxon>
        <taxon>Strongyloidea</taxon>
        <taxon>Heligmosomidae</taxon>
        <taxon>Heligmosomoides</taxon>
    </lineage>
</organism>
<evidence type="ECO:0000259" key="1">
    <source>
        <dbReference type="PROSITE" id="PS50878"/>
    </source>
</evidence>
<gene>
    <name evidence="2" type="ORF">HPBE_LOCUS23753</name>
</gene>
<sequence>MKDLNWDDKGYLVDGKWIRNLRFTDDIVLISTSTAEVGEMLNEFNVAFMKTGLNMNMSKTQFTGLDRDGQAHAAGQPNQDDIDVVAAALQIPAEPNAVAAVPGGGSDVLKIIYKIFSLFFHRAISCLHRHRPFHFLHSIEEKSTEGCPRRRSC</sequence>
<protein>
    <submittedName>
        <fullName evidence="4">Reverse transcriptase domain-containing protein</fullName>
    </submittedName>
</protein>
<dbReference type="InterPro" id="IPR000477">
    <property type="entry name" value="RT_dom"/>
</dbReference>
<proteinExistence type="predicted"/>
<reference evidence="2 3" key="1">
    <citation type="submission" date="2018-11" db="EMBL/GenBank/DDBJ databases">
        <authorList>
            <consortium name="Pathogen Informatics"/>
        </authorList>
    </citation>
    <scope>NUCLEOTIDE SEQUENCE [LARGE SCALE GENOMIC DNA]</scope>
</reference>
<accession>A0A183GM34</accession>
<evidence type="ECO:0000313" key="2">
    <source>
        <dbReference type="EMBL" id="VDP40710.1"/>
    </source>
</evidence>
<dbReference type="AlphaFoldDB" id="A0A183GM34"/>
<feature type="domain" description="Reverse transcriptase" evidence="1">
    <location>
        <begin position="1"/>
        <end position="89"/>
    </location>
</feature>
<evidence type="ECO:0000313" key="4">
    <source>
        <dbReference type="WBParaSite" id="HPBE_0002375401-mRNA-1"/>
    </source>
</evidence>
<dbReference type="WBParaSite" id="HPBE_0002375401-mRNA-1">
    <property type="protein sequence ID" value="HPBE_0002375401-mRNA-1"/>
    <property type="gene ID" value="HPBE_0002375401"/>
</dbReference>
<evidence type="ECO:0000313" key="3">
    <source>
        <dbReference type="Proteomes" id="UP000050761"/>
    </source>
</evidence>
<dbReference type="Proteomes" id="UP000050761">
    <property type="component" value="Unassembled WGS sequence"/>
</dbReference>
<dbReference type="PROSITE" id="PS50878">
    <property type="entry name" value="RT_POL"/>
    <property type="match status" value="1"/>
</dbReference>
<dbReference type="OrthoDB" id="5845933at2759"/>
<keyword evidence="3" id="KW-1185">Reference proteome</keyword>
<reference evidence="4" key="2">
    <citation type="submission" date="2019-09" db="UniProtKB">
        <authorList>
            <consortium name="WormBaseParasite"/>
        </authorList>
    </citation>
    <scope>IDENTIFICATION</scope>
</reference>
<dbReference type="EMBL" id="UZAH01035433">
    <property type="protein sequence ID" value="VDP40710.1"/>
    <property type="molecule type" value="Genomic_DNA"/>
</dbReference>
<accession>A0A3P8DB41</accession>